<feature type="compositionally biased region" description="Polar residues" evidence="1">
    <location>
        <begin position="34"/>
        <end position="47"/>
    </location>
</feature>
<evidence type="ECO:0000256" key="2">
    <source>
        <dbReference type="SAM" id="SignalP"/>
    </source>
</evidence>
<dbReference type="AlphaFoldDB" id="A0A8D8VCT6"/>
<evidence type="ECO:0000256" key="1">
    <source>
        <dbReference type="SAM" id="MobiDB-lite"/>
    </source>
</evidence>
<evidence type="ECO:0000313" key="3">
    <source>
        <dbReference type="EMBL" id="CAG6721494.1"/>
    </source>
</evidence>
<feature type="region of interest" description="Disordered" evidence="1">
    <location>
        <begin position="31"/>
        <end position="53"/>
    </location>
</feature>
<proteinExistence type="predicted"/>
<accession>A0A8D8VCT6</accession>
<reference evidence="3" key="1">
    <citation type="submission" date="2021-05" db="EMBL/GenBank/DDBJ databases">
        <authorList>
            <person name="Alioto T."/>
            <person name="Alioto T."/>
            <person name="Gomez Garrido J."/>
        </authorList>
    </citation>
    <scope>NUCLEOTIDE SEQUENCE</scope>
</reference>
<feature type="chain" id="PRO_5033999040" evidence="2">
    <location>
        <begin position="27"/>
        <end position="174"/>
    </location>
</feature>
<sequence length="174" mass="18901">MKPSNPLKTLTVCIWILISLCPSALGRSNDGIETPTSSDDTSTNQGHFRQDARPVVEHVLQVKNVTSSPAEPITPPFPTTTPILSNTTAISTTTTTTTKKLLLALGAVFQLLYNNINFVSKFVVSIQIQIPIPTTTTPIPNTTTPITTTTTPITSTTPIPFWNEEKNPYLLVHC</sequence>
<organism evidence="3">
    <name type="scientific">Cacopsylla melanoneura</name>
    <dbReference type="NCBI Taxonomy" id="428564"/>
    <lineage>
        <taxon>Eukaryota</taxon>
        <taxon>Metazoa</taxon>
        <taxon>Ecdysozoa</taxon>
        <taxon>Arthropoda</taxon>
        <taxon>Hexapoda</taxon>
        <taxon>Insecta</taxon>
        <taxon>Pterygota</taxon>
        <taxon>Neoptera</taxon>
        <taxon>Paraneoptera</taxon>
        <taxon>Hemiptera</taxon>
        <taxon>Sternorrhyncha</taxon>
        <taxon>Psylloidea</taxon>
        <taxon>Psyllidae</taxon>
        <taxon>Psyllinae</taxon>
        <taxon>Cacopsylla</taxon>
    </lineage>
</organism>
<keyword evidence="2" id="KW-0732">Signal</keyword>
<protein>
    <submittedName>
        <fullName evidence="3">Uncharacterized protein</fullName>
    </submittedName>
</protein>
<dbReference type="EMBL" id="HBUF01362246">
    <property type="protein sequence ID" value="CAG6721494.1"/>
    <property type="molecule type" value="Transcribed_RNA"/>
</dbReference>
<feature type="signal peptide" evidence="2">
    <location>
        <begin position="1"/>
        <end position="26"/>
    </location>
</feature>
<name>A0A8D8VCT6_9HEMI</name>